<organism evidence="4 5">
    <name type="scientific">Galemys pyrenaicus</name>
    <name type="common">Iberian desman</name>
    <name type="synonym">Pyrenean desman</name>
    <dbReference type="NCBI Taxonomy" id="202257"/>
    <lineage>
        <taxon>Eukaryota</taxon>
        <taxon>Metazoa</taxon>
        <taxon>Chordata</taxon>
        <taxon>Craniata</taxon>
        <taxon>Vertebrata</taxon>
        <taxon>Euteleostomi</taxon>
        <taxon>Mammalia</taxon>
        <taxon>Eutheria</taxon>
        <taxon>Laurasiatheria</taxon>
        <taxon>Eulipotyphla</taxon>
        <taxon>Talpidae</taxon>
        <taxon>Galemys</taxon>
    </lineage>
</organism>
<evidence type="ECO:0000256" key="3">
    <source>
        <dbReference type="ARBA" id="ARBA00023216"/>
    </source>
</evidence>
<dbReference type="GO" id="GO:0005509">
    <property type="term" value="F:calcium ion binding"/>
    <property type="evidence" value="ECO:0007669"/>
    <property type="project" value="InterPro"/>
</dbReference>
<comment type="caution">
    <text evidence="4">The sequence shown here is derived from an EMBL/GenBank/DDBJ whole genome shotgun (WGS) entry which is preliminary data.</text>
</comment>
<dbReference type="Pfam" id="PF00191">
    <property type="entry name" value="Annexin"/>
    <property type="match status" value="1"/>
</dbReference>
<comment type="similarity">
    <text evidence="1">Belongs to the annexin family.</text>
</comment>
<dbReference type="GO" id="GO:0005544">
    <property type="term" value="F:calcium-dependent phospholipid binding"/>
    <property type="evidence" value="ECO:0007669"/>
    <property type="project" value="InterPro"/>
</dbReference>
<dbReference type="GO" id="GO:0005886">
    <property type="term" value="C:plasma membrane"/>
    <property type="evidence" value="ECO:0007669"/>
    <property type="project" value="TreeGrafter"/>
</dbReference>
<evidence type="ECO:0000313" key="5">
    <source>
        <dbReference type="Proteomes" id="UP000700334"/>
    </source>
</evidence>
<dbReference type="SUPFAM" id="SSF47874">
    <property type="entry name" value="Annexin"/>
    <property type="match status" value="1"/>
</dbReference>
<keyword evidence="5" id="KW-1185">Reference proteome</keyword>
<dbReference type="GO" id="GO:0012506">
    <property type="term" value="C:vesicle membrane"/>
    <property type="evidence" value="ECO:0007669"/>
    <property type="project" value="TreeGrafter"/>
</dbReference>
<gene>
    <name evidence="4" type="ORF">J0S82_006226</name>
</gene>
<dbReference type="InterPro" id="IPR037104">
    <property type="entry name" value="Annexin_sf"/>
</dbReference>
<evidence type="ECO:0000313" key="4">
    <source>
        <dbReference type="EMBL" id="KAG8510338.1"/>
    </source>
</evidence>
<evidence type="ECO:0000256" key="1">
    <source>
        <dbReference type="ARBA" id="ARBA00007831"/>
    </source>
</evidence>
<dbReference type="GO" id="GO:0005634">
    <property type="term" value="C:nucleus"/>
    <property type="evidence" value="ECO:0007669"/>
    <property type="project" value="TreeGrafter"/>
</dbReference>
<evidence type="ECO:0000256" key="2">
    <source>
        <dbReference type="ARBA" id="ARBA00022737"/>
    </source>
</evidence>
<dbReference type="Proteomes" id="UP000700334">
    <property type="component" value="Unassembled WGS sequence"/>
</dbReference>
<keyword evidence="3" id="KW-0041">Annexin</keyword>
<dbReference type="GO" id="GO:1905602">
    <property type="term" value="P:positive regulation of receptor-mediated endocytosis involved in cholesterol transport"/>
    <property type="evidence" value="ECO:0007669"/>
    <property type="project" value="TreeGrafter"/>
</dbReference>
<proteinExistence type="inferred from homology"/>
<keyword evidence="2" id="KW-0677">Repeat</keyword>
<dbReference type="PANTHER" id="PTHR10502:SF18">
    <property type="entry name" value="ANNEXIN A2-RELATED"/>
    <property type="match status" value="1"/>
</dbReference>
<dbReference type="Gene3D" id="1.10.220.10">
    <property type="entry name" value="Annexin"/>
    <property type="match status" value="1"/>
</dbReference>
<dbReference type="GO" id="GO:0005737">
    <property type="term" value="C:cytoplasm"/>
    <property type="evidence" value="ECO:0007669"/>
    <property type="project" value="TreeGrafter"/>
</dbReference>
<dbReference type="PANTHER" id="PTHR10502">
    <property type="entry name" value="ANNEXIN"/>
    <property type="match status" value="1"/>
</dbReference>
<dbReference type="InterPro" id="IPR018502">
    <property type="entry name" value="Annexin_repeat"/>
</dbReference>
<reference evidence="4" key="1">
    <citation type="journal article" date="2021" name="Evol. Appl.">
        <title>The genome of the Pyrenean desman and the effects of bottlenecks and inbreeding on the genomic landscape of an endangered species.</title>
        <authorList>
            <person name="Escoda L."/>
            <person name="Castresana J."/>
        </authorList>
    </citation>
    <scope>NUCLEOTIDE SEQUENCE</scope>
    <source>
        <strain evidence="4">IBE-C5619</strain>
    </source>
</reference>
<dbReference type="GO" id="GO:0001786">
    <property type="term" value="F:phosphatidylserine binding"/>
    <property type="evidence" value="ECO:0007669"/>
    <property type="project" value="TreeGrafter"/>
</dbReference>
<sequence>MQSTLAPTTAVNRLDTALANQTNTKKEITSATKLPLSGHLETLKATVKGLGMDEDSLAEIICLKTNQELQEMNSLQGNTDLEKDTISNTSGDFYKLTVVLAMGRRTDEGSVIDCELTDKMPGISVMLEQRGKGQISILTKQSGRHLQKVFDKYKSYSLYGMEQSTRKRSMYQEQAPAFCLLTSKSKAPCPKVLIRIMVSHSEAADMLTIKNINKNYSKSLYTYIPLLHPV</sequence>
<dbReference type="EMBL" id="JAGFMF010011878">
    <property type="protein sequence ID" value="KAG8510338.1"/>
    <property type="molecule type" value="Genomic_DNA"/>
</dbReference>
<dbReference type="OrthoDB" id="37886at2759"/>
<name>A0A8J6DL86_GALPY</name>
<protein>
    <submittedName>
        <fullName evidence="4">Annexin A2</fullName>
    </submittedName>
</protein>
<accession>A0A8J6DL86</accession>
<dbReference type="AlphaFoldDB" id="A0A8J6DL86"/>